<dbReference type="OrthoDB" id="329806at2"/>
<dbReference type="Proteomes" id="UP000035213">
    <property type="component" value="Chromosome"/>
</dbReference>
<dbReference type="InterPro" id="IPR051783">
    <property type="entry name" value="NAD(P)-dependent_oxidoreduct"/>
</dbReference>
<reference evidence="2 3" key="1">
    <citation type="submission" date="2014-11" db="EMBL/GenBank/DDBJ databases">
        <authorList>
            <person name="Park G.-S."/>
            <person name="Hong S.-J."/>
            <person name="Jung B.K."/>
            <person name="Khan A.R."/>
            <person name="Kwak Y."/>
            <person name="Shin J.-H."/>
        </authorList>
    </citation>
    <scope>NUCLEOTIDE SEQUENCE [LARGE SCALE GENOMIC DNA]</scope>
    <source>
        <strain evidence="2 3">DSM 27622</strain>
    </source>
</reference>
<dbReference type="PANTHER" id="PTHR48079:SF6">
    <property type="entry name" value="NAD(P)-BINDING DOMAIN-CONTAINING PROTEIN-RELATED"/>
    <property type="match status" value="1"/>
</dbReference>
<proteinExistence type="predicted"/>
<dbReference type="PANTHER" id="PTHR48079">
    <property type="entry name" value="PROTEIN YEEZ"/>
    <property type="match status" value="1"/>
</dbReference>
<evidence type="ECO:0000259" key="1">
    <source>
        <dbReference type="Pfam" id="PF01370"/>
    </source>
</evidence>
<dbReference type="EMBL" id="CP009928">
    <property type="protein sequence ID" value="AKK71671.1"/>
    <property type="molecule type" value="Genomic_DNA"/>
</dbReference>
<organism evidence="2 3">
    <name type="scientific">Chryseobacterium gallinarum</name>
    <dbReference type="NCBI Taxonomy" id="1324352"/>
    <lineage>
        <taxon>Bacteria</taxon>
        <taxon>Pseudomonadati</taxon>
        <taxon>Bacteroidota</taxon>
        <taxon>Flavobacteriia</taxon>
        <taxon>Flavobacteriales</taxon>
        <taxon>Weeksellaceae</taxon>
        <taxon>Chryseobacterium group</taxon>
        <taxon>Chryseobacterium</taxon>
    </lineage>
</organism>
<sequence length="301" mass="33771">MNISVLGASGFVGKNLIKAGLLDHNFQGASLRDPSWKKNVETSEVVINLIGKAHDHQGTASENDYYFANVELVKEIFNVFIYSKAKLFIHISSIAALEEFESQIPLQEQRDCNPVSVYGKTKREAEKWLLEQKLPEDKKVIILRPPMIHGPGDKGNLGLLYKIISKGIPYPLESFDNNRSFLSIDNFNFYISEIIKNNDKMISGIYHICDDEPISTKSIITIIKNVTHKKTISLSIPKSVILGIAKIGDILPLPINTKRVKKMTSNLLVSNQKIKSILKIDKMPITAEQGLVKTIKSFHSK</sequence>
<dbReference type="InterPro" id="IPR036291">
    <property type="entry name" value="NAD(P)-bd_dom_sf"/>
</dbReference>
<dbReference type="GO" id="GO:0005737">
    <property type="term" value="C:cytoplasm"/>
    <property type="evidence" value="ECO:0007669"/>
    <property type="project" value="TreeGrafter"/>
</dbReference>
<dbReference type="PATRIC" id="fig|1324352.5.peg.561"/>
<dbReference type="GO" id="GO:0004029">
    <property type="term" value="F:aldehyde dehydrogenase (NAD+) activity"/>
    <property type="evidence" value="ECO:0007669"/>
    <property type="project" value="TreeGrafter"/>
</dbReference>
<evidence type="ECO:0000313" key="2">
    <source>
        <dbReference type="EMBL" id="AKK71671.1"/>
    </source>
</evidence>
<name>A0A0G3LXJ8_CHRGL</name>
<dbReference type="SUPFAM" id="SSF51735">
    <property type="entry name" value="NAD(P)-binding Rossmann-fold domains"/>
    <property type="match status" value="1"/>
</dbReference>
<feature type="domain" description="NAD-dependent epimerase/dehydratase" evidence="1">
    <location>
        <begin position="4"/>
        <end position="186"/>
    </location>
</feature>
<accession>A0A0G3LXJ8</accession>
<protein>
    <submittedName>
        <fullName evidence="2">Epimerase</fullName>
    </submittedName>
</protein>
<gene>
    <name evidence="2" type="ORF">OK18_02575</name>
</gene>
<dbReference type="AlphaFoldDB" id="A0A0G3LXJ8"/>
<dbReference type="InterPro" id="IPR001509">
    <property type="entry name" value="Epimerase_deHydtase"/>
</dbReference>
<dbReference type="RefSeq" id="WP_053326986.1">
    <property type="nucleotide sequence ID" value="NZ_CP009928.1"/>
</dbReference>
<dbReference type="KEGG" id="cgn:OK18_02575"/>
<evidence type="ECO:0000313" key="3">
    <source>
        <dbReference type="Proteomes" id="UP000035213"/>
    </source>
</evidence>
<dbReference type="Pfam" id="PF01370">
    <property type="entry name" value="Epimerase"/>
    <property type="match status" value="1"/>
</dbReference>
<dbReference type="STRING" id="1324352.OK18_02575"/>
<dbReference type="Gene3D" id="3.40.50.720">
    <property type="entry name" value="NAD(P)-binding Rossmann-like Domain"/>
    <property type="match status" value="1"/>
</dbReference>